<evidence type="ECO:0000256" key="2">
    <source>
        <dbReference type="SAM" id="MobiDB-lite"/>
    </source>
</evidence>
<feature type="compositionally biased region" description="Polar residues" evidence="2">
    <location>
        <begin position="345"/>
        <end position="357"/>
    </location>
</feature>
<accession>A0ABD1CRC7</accession>
<feature type="compositionally biased region" description="Basic and acidic residues" evidence="2">
    <location>
        <begin position="1332"/>
        <end position="1343"/>
    </location>
</feature>
<feature type="region of interest" description="Disordered" evidence="2">
    <location>
        <begin position="1"/>
        <end position="227"/>
    </location>
</feature>
<feature type="compositionally biased region" description="Low complexity" evidence="2">
    <location>
        <begin position="448"/>
        <end position="458"/>
    </location>
</feature>
<feature type="compositionally biased region" description="Pro residues" evidence="2">
    <location>
        <begin position="431"/>
        <end position="447"/>
    </location>
</feature>
<feature type="compositionally biased region" description="Low complexity" evidence="2">
    <location>
        <begin position="621"/>
        <end position="635"/>
    </location>
</feature>
<feature type="compositionally biased region" description="Low complexity" evidence="2">
    <location>
        <begin position="642"/>
        <end position="664"/>
    </location>
</feature>
<evidence type="ECO:0000313" key="3">
    <source>
        <dbReference type="EMBL" id="KAL1378985.1"/>
    </source>
</evidence>
<feature type="compositionally biased region" description="Basic and acidic residues" evidence="2">
    <location>
        <begin position="1117"/>
        <end position="1128"/>
    </location>
</feature>
<feature type="region of interest" description="Disordered" evidence="2">
    <location>
        <begin position="1253"/>
        <end position="1343"/>
    </location>
</feature>
<feature type="region of interest" description="Disordered" evidence="2">
    <location>
        <begin position="983"/>
        <end position="1128"/>
    </location>
</feature>
<dbReference type="InterPro" id="IPR023246">
    <property type="entry name" value="AUTS2"/>
</dbReference>
<feature type="compositionally biased region" description="Low complexity" evidence="2">
    <location>
        <begin position="508"/>
        <end position="518"/>
    </location>
</feature>
<feature type="compositionally biased region" description="Polar residues" evidence="2">
    <location>
        <begin position="81"/>
        <end position="98"/>
    </location>
</feature>
<dbReference type="Proteomes" id="UP001562425">
    <property type="component" value="Unassembled WGS sequence"/>
</dbReference>
<organism evidence="3 4">
    <name type="scientific">Culex pipiens pipiens</name>
    <name type="common">Northern house mosquito</name>
    <dbReference type="NCBI Taxonomy" id="38569"/>
    <lineage>
        <taxon>Eukaryota</taxon>
        <taxon>Metazoa</taxon>
        <taxon>Ecdysozoa</taxon>
        <taxon>Arthropoda</taxon>
        <taxon>Hexapoda</taxon>
        <taxon>Insecta</taxon>
        <taxon>Pterygota</taxon>
        <taxon>Neoptera</taxon>
        <taxon>Endopterygota</taxon>
        <taxon>Diptera</taxon>
        <taxon>Nematocera</taxon>
        <taxon>Culicoidea</taxon>
        <taxon>Culicidae</taxon>
        <taxon>Culicinae</taxon>
        <taxon>Culicini</taxon>
        <taxon>Culex</taxon>
        <taxon>Culex</taxon>
    </lineage>
</organism>
<evidence type="ECO:0000256" key="1">
    <source>
        <dbReference type="ARBA" id="ARBA00022553"/>
    </source>
</evidence>
<feature type="region of interest" description="Disordered" evidence="2">
    <location>
        <begin position="310"/>
        <end position="664"/>
    </location>
</feature>
<reference evidence="3 4" key="1">
    <citation type="submission" date="2024-05" db="EMBL/GenBank/DDBJ databases">
        <title>Culex pipiens pipiens assembly and annotation.</title>
        <authorList>
            <person name="Alout H."/>
            <person name="Durand T."/>
        </authorList>
    </citation>
    <scope>NUCLEOTIDE SEQUENCE [LARGE SCALE GENOMIC DNA]</scope>
    <source>
        <strain evidence="3">HA-2024</strain>
        <tissue evidence="3">Whole body</tissue>
    </source>
</reference>
<sequence>MQVSNGPIGTHLTPIGAHPGAAASVASPQSQQPVASPQQPQPPASPQTAAGLGGKPSLLPTASAKIPVTAAPTTTAPTPPGSQKQQGSAPQSPMQQAVPSPAGQQPHTPQSQPPPSPQQLGPPGSQHNSNSNSSSSNAAAAAGGPVKPSSVPSFIGAGSSFAPSAASSSLPNGLPPASLSNTGGQPPHSNSSSNSAAPSSLPLNVPHTPPAATPASGQSPAIHPSVESSLAASASMLRTHSPAVATSAALSAAVMPTGLLNGSHHHPGIPHTAAMMMPNGLGSLPPHYRTGYPGYPPLYAPYGSFQHNPYLQPSPQLSPRMHPGAPLGHGGLPPSMMGLGLMDSRLQQSMVHGNGSPSHMVPRDRDASPMAQPPQKSTVRPITPNTNSNGSSSNPPSSRDPGPPPPHPGAAHQLHQPPQPPPPLSHQQQGPPGPGPAPHLVGPPPSSHHPTLGPGSHHLPPHHPPTSSSSNSNNSSHPPPHSSSAVASSARSAHSPRGHSPNRERDSYSSNVSSLSRSTPGSALPYGSGGSSTSSASTGGPPPGPSPTLPYGSSPAAGPPALSGSPAVSSASSAPISSSLTYPKPTLSTTTSGSGSTGVPPGWPPALPPTSLPSSAPPSHSPAAAASNSASSHSRPTPPSPSASSVPGGPPVSAGAPPSSFPAPLFAAPMPPPVVSTAGSTPTQPSPAPLPFSAESLFSTKVSDQADMLRRELDNRFLDRSGLSSVPTSPYLRQELHHHQHQHTHLHQHQHQHQHQPILPTAPAPTSALFPPPLFKDVPKIGAGDSPFYRTGLGMPAYPAYGPGLLHPGLSGPTQFVPPSHLQSFVPKQAAPPVDPNKKKTGKWNAMHVRIAWEIYHHQAKQNPDKAASMKTASDMLRPPSHMYPPSSAGLVRPHDLPSSAYPPTGMPGRPGNPYESAPLPPSFMGSAASHLGVSPFGRYASPYGGSPFGGMSPFSREMQMGAQLPGALHDPWRRTLSSAIPRSVGSYAPQPPPGAAGPWPPTIKQDPAIAAETARREAEERERQREREERERERQRREREERDKQREREREEKLRKEQQEREREREQRERERERERKEKERREMERREMERERMLQQQQRESKAAAAAASANSMVGRDRSPLRNGSDLDIRIKEERKEGEEMMMRNMGAAAAAAAAAGDPRYHPGMMPHPYMTGRHPAHMLPGAQFSRSMLPPTMGLPPHFPPSGPWGPDPFRDYRLESLHQLRYNPLMDVYRAEEAKASLLYAAQSAAHYRNKEPSPVPPPPQSHHRMPPGAPGGPGGPPGPPPGSLKPPSSHLGGPGGGPSNGPAPGGGPPGGPVPPGMPGGPMPVSVDMHKKEDSCQSR</sequence>
<protein>
    <submittedName>
        <fullName evidence="3">Uncharacterized protein</fullName>
    </submittedName>
</protein>
<feature type="compositionally biased region" description="Low complexity" evidence="2">
    <location>
        <begin position="21"/>
        <end position="38"/>
    </location>
</feature>
<feature type="compositionally biased region" description="Low complexity" evidence="2">
    <location>
        <begin position="118"/>
        <end position="142"/>
    </location>
</feature>
<feature type="compositionally biased region" description="Pro residues" evidence="2">
    <location>
        <begin position="1310"/>
        <end position="1326"/>
    </location>
</feature>
<dbReference type="Pfam" id="PF15336">
    <property type="entry name" value="Auts2"/>
    <property type="match status" value="1"/>
</dbReference>
<feature type="compositionally biased region" description="Low complexity" evidence="2">
    <location>
        <begin position="189"/>
        <end position="203"/>
    </location>
</feature>
<dbReference type="EMBL" id="JBEHCU010009967">
    <property type="protein sequence ID" value="KAL1378985.1"/>
    <property type="molecule type" value="Genomic_DNA"/>
</dbReference>
<feature type="compositionally biased region" description="Low complexity" evidence="2">
    <location>
        <begin position="588"/>
        <end position="600"/>
    </location>
</feature>
<dbReference type="PANTHER" id="PTHR14429">
    <property type="entry name" value="FIBROSIN FAMILY MEMBER"/>
    <property type="match status" value="1"/>
</dbReference>
<feature type="region of interest" description="Disordered" evidence="2">
    <location>
        <begin position="736"/>
        <end position="771"/>
    </location>
</feature>
<feature type="compositionally biased region" description="Low complexity" evidence="2">
    <location>
        <begin position="1096"/>
        <end position="1112"/>
    </location>
</feature>
<comment type="caution">
    <text evidence="3">The sequence shown here is derived from an EMBL/GenBank/DDBJ whole genome shotgun (WGS) entry which is preliminary data.</text>
</comment>
<feature type="compositionally biased region" description="Low complexity" evidence="2">
    <location>
        <begin position="322"/>
        <end position="342"/>
    </location>
</feature>
<dbReference type="PANTHER" id="PTHR14429:SF22">
    <property type="entry name" value="AGAP013055-PA"/>
    <property type="match status" value="1"/>
</dbReference>
<feature type="compositionally biased region" description="Polar residues" evidence="2">
    <location>
        <begin position="374"/>
        <end position="386"/>
    </location>
</feature>
<feature type="compositionally biased region" description="Low complexity" evidence="2">
    <location>
        <begin position="549"/>
        <end position="580"/>
    </location>
</feature>
<feature type="compositionally biased region" description="Low complexity" evidence="2">
    <location>
        <begin position="156"/>
        <end position="180"/>
    </location>
</feature>
<proteinExistence type="predicted"/>
<feature type="compositionally biased region" description="Pro residues" evidence="2">
    <location>
        <begin position="1272"/>
        <end position="1289"/>
    </location>
</feature>
<feature type="compositionally biased region" description="Low complexity" evidence="2">
    <location>
        <begin position="465"/>
        <end position="499"/>
    </location>
</feature>
<feature type="compositionally biased region" description="Pro residues" evidence="2">
    <location>
        <begin position="990"/>
        <end position="1002"/>
    </location>
</feature>
<keyword evidence="1" id="KW-0597">Phosphoprotein</keyword>
<keyword evidence="4" id="KW-1185">Reference proteome</keyword>
<feature type="compositionally biased region" description="Low complexity" evidence="2">
    <location>
        <begin position="67"/>
        <end position="76"/>
    </location>
</feature>
<feature type="compositionally biased region" description="Low complexity" evidence="2">
    <location>
        <begin position="387"/>
        <end position="400"/>
    </location>
</feature>
<gene>
    <name evidence="3" type="ORF">pipiens_020066</name>
</gene>
<name>A0ABD1CRC7_CULPP</name>
<feature type="compositionally biased region" description="Pro residues" evidence="2">
    <location>
        <begin position="601"/>
        <end position="620"/>
    </location>
</feature>
<feature type="compositionally biased region" description="Basic residues" evidence="2">
    <location>
        <begin position="736"/>
        <end position="754"/>
    </location>
</feature>
<feature type="compositionally biased region" description="Basic and acidic residues" evidence="2">
    <location>
        <begin position="1014"/>
        <end position="1095"/>
    </location>
</feature>
<evidence type="ECO:0000313" key="4">
    <source>
        <dbReference type="Proteomes" id="UP001562425"/>
    </source>
</evidence>